<keyword evidence="4" id="KW-1003">Cell membrane</keyword>
<evidence type="ECO:0000259" key="14">
    <source>
        <dbReference type="Pfam" id="PF01435"/>
    </source>
</evidence>
<evidence type="ECO:0000256" key="5">
    <source>
        <dbReference type="ARBA" id="ARBA00022670"/>
    </source>
</evidence>
<protein>
    <recommendedName>
        <fullName evidence="14">Peptidase M48 domain-containing protein</fullName>
    </recommendedName>
</protein>
<evidence type="ECO:0000256" key="3">
    <source>
        <dbReference type="ARBA" id="ARBA00009779"/>
    </source>
</evidence>
<sequence length="297" mass="32131">MVNFRALQTANRRKTIFLLIGLGILAWLVAYAALTYFGVGTTAIVPFAVGFSLISVWGSYYSADKLVMTMTGARVIQESDDPQLFAVVQEVAIASGLPMPKVAIVEDDAPNAFATGRNQDHSVIAFTTGILKVMDRDELQGVAAHEMSHIANRDTLVCAVAATTAGALAVISDMMMRMMWFGGRRDRDRNANPIALALSLIVLILAPLAAMLLKAAISRKRESLADATAVDFTRNPAGLRRALEVLARDPTIVQRRSNAVAHIWIESPLEGKGVSNLFSTHPPIEERIAALRAMEGM</sequence>
<name>A0A1J5Q7V6_9ZZZZ</name>
<dbReference type="GO" id="GO:0006508">
    <property type="term" value="P:proteolysis"/>
    <property type="evidence" value="ECO:0007669"/>
    <property type="project" value="UniProtKB-KW"/>
</dbReference>
<keyword evidence="11" id="KW-0482">Metalloprotease</keyword>
<gene>
    <name evidence="15" type="ORF">GALL_384650</name>
</gene>
<evidence type="ECO:0000256" key="9">
    <source>
        <dbReference type="ARBA" id="ARBA00022833"/>
    </source>
</evidence>
<feature type="transmembrane region" description="Helical" evidence="13">
    <location>
        <begin position="43"/>
        <end position="61"/>
    </location>
</feature>
<dbReference type="EMBL" id="MLJW01001159">
    <property type="protein sequence ID" value="OIQ79793.1"/>
    <property type="molecule type" value="Genomic_DNA"/>
</dbReference>
<evidence type="ECO:0000256" key="11">
    <source>
        <dbReference type="ARBA" id="ARBA00023049"/>
    </source>
</evidence>
<dbReference type="Gene3D" id="3.30.2010.10">
    <property type="entry name" value="Metalloproteases ('zincins'), catalytic domain"/>
    <property type="match status" value="1"/>
</dbReference>
<feature type="transmembrane region" description="Helical" evidence="13">
    <location>
        <begin position="155"/>
        <end position="174"/>
    </location>
</feature>
<evidence type="ECO:0000313" key="15">
    <source>
        <dbReference type="EMBL" id="OIQ79793.1"/>
    </source>
</evidence>
<dbReference type="CDD" id="cd07340">
    <property type="entry name" value="M48B_Htpx_like"/>
    <property type="match status" value="1"/>
</dbReference>
<keyword evidence="9" id="KW-0862">Zinc</keyword>
<evidence type="ECO:0000256" key="13">
    <source>
        <dbReference type="SAM" id="Phobius"/>
    </source>
</evidence>
<dbReference type="HAMAP" id="MF_00188">
    <property type="entry name" value="Pept_M48_protease_HtpX"/>
    <property type="match status" value="1"/>
</dbReference>
<accession>A0A1J5Q7V6</accession>
<feature type="transmembrane region" description="Helical" evidence="13">
    <location>
        <begin position="194"/>
        <end position="213"/>
    </location>
</feature>
<dbReference type="GO" id="GO:0046872">
    <property type="term" value="F:metal ion binding"/>
    <property type="evidence" value="ECO:0007669"/>
    <property type="project" value="UniProtKB-KW"/>
</dbReference>
<evidence type="ECO:0000256" key="4">
    <source>
        <dbReference type="ARBA" id="ARBA00022475"/>
    </source>
</evidence>
<keyword evidence="6 13" id="KW-0812">Transmembrane</keyword>
<dbReference type="PANTHER" id="PTHR43221">
    <property type="entry name" value="PROTEASE HTPX"/>
    <property type="match status" value="1"/>
</dbReference>
<organism evidence="15">
    <name type="scientific">mine drainage metagenome</name>
    <dbReference type="NCBI Taxonomy" id="410659"/>
    <lineage>
        <taxon>unclassified sequences</taxon>
        <taxon>metagenomes</taxon>
        <taxon>ecological metagenomes</taxon>
    </lineage>
</organism>
<feature type="transmembrane region" description="Helical" evidence="13">
    <location>
        <begin position="16"/>
        <end position="37"/>
    </location>
</feature>
<comment type="cofactor">
    <cofactor evidence="1">
        <name>Zn(2+)</name>
        <dbReference type="ChEBI" id="CHEBI:29105"/>
    </cofactor>
</comment>
<evidence type="ECO:0000256" key="7">
    <source>
        <dbReference type="ARBA" id="ARBA00022723"/>
    </source>
</evidence>
<comment type="similarity">
    <text evidence="3">Belongs to the peptidase M48B family.</text>
</comment>
<comment type="caution">
    <text evidence="15">The sequence shown here is derived from an EMBL/GenBank/DDBJ whole genome shotgun (WGS) entry which is preliminary data.</text>
</comment>
<dbReference type="InterPro" id="IPR022919">
    <property type="entry name" value="Pept_M48_protease_HtpX"/>
</dbReference>
<keyword evidence="10 13" id="KW-1133">Transmembrane helix</keyword>
<evidence type="ECO:0000256" key="1">
    <source>
        <dbReference type="ARBA" id="ARBA00001947"/>
    </source>
</evidence>
<dbReference type="PANTHER" id="PTHR43221:SF1">
    <property type="entry name" value="PROTEASE HTPX"/>
    <property type="match status" value="1"/>
</dbReference>
<keyword evidence="7" id="KW-0479">Metal-binding</keyword>
<keyword evidence="5" id="KW-0645">Protease</keyword>
<evidence type="ECO:0000256" key="2">
    <source>
        <dbReference type="ARBA" id="ARBA00004651"/>
    </source>
</evidence>
<feature type="domain" description="Peptidase M48" evidence="14">
    <location>
        <begin position="80"/>
        <end position="294"/>
    </location>
</feature>
<dbReference type="GO" id="GO:0004222">
    <property type="term" value="F:metalloendopeptidase activity"/>
    <property type="evidence" value="ECO:0007669"/>
    <property type="project" value="InterPro"/>
</dbReference>
<reference evidence="15" key="1">
    <citation type="submission" date="2016-10" db="EMBL/GenBank/DDBJ databases">
        <title>Sequence of Gallionella enrichment culture.</title>
        <authorList>
            <person name="Poehlein A."/>
            <person name="Muehling M."/>
            <person name="Daniel R."/>
        </authorList>
    </citation>
    <scope>NUCLEOTIDE SEQUENCE</scope>
</reference>
<evidence type="ECO:0000256" key="8">
    <source>
        <dbReference type="ARBA" id="ARBA00022801"/>
    </source>
</evidence>
<dbReference type="Pfam" id="PF01435">
    <property type="entry name" value="Peptidase_M48"/>
    <property type="match status" value="1"/>
</dbReference>
<evidence type="ECO:0000256" key="6">
    <source>
        <dbReference type="ARBA" id="ARBA00022692"/>
    </source>
</evidence>
<proteinExistence type="inferred from homology"/>
<comment type="subcellular location">
    <subcellularLocation>
        <location evidence="2">Cell membrane</location>
        <topology evidence="2">Multi-pass membrane protein</topology>
    </subcellularLocation>
</comment>
<dbReference type="InterPro" id="IPR050083">
    <property type="entry name" value="HtpX_protease"/>
</dbReference>
<evidence type="ECO:0000256" key="10">
    <source>
        <dbReference type="ARBA" id="ARBA00022989"/>
    </source>
</evidence>
<dbReference type="InterPro" id="IPR001915">
    <property type="entry name" value="Peptidase_M48"/>
</dbReference>
<keyword evidence="12 13" id="KW-0472">Membrane</keyword>
<dbReference type="GO" id="GO:0005886">
    <property type="term" value="C:plasma membrane"/>
    <property type="evidence" value="ECO:0007669"/>
    <property type="project" value="UniProtKB-SubCell"/>
</dbReference>
<keyword evidence="8" id="KW-0378">Hydrolase</keyword>
<dbReference type="AlphaFoldDB" id="A0A1J5Q7V6"/>
<evidence type="ECO:0000256" key="12">
    <source>
        <dbReference type="ARBA" id="ARBA00023136"/>
    </source>
</evidence>